<proteinExistence type="predicted"/>
<dbReference type="Gene3D" id="1.10.10.800">
    <property type="match status" value="1"/>
</dbReference>
<accession>A0A9X1VRI5</accession>
<reference evidence="2" key="1">
    <citation type="submission" date="2022-03" db="EMBL/GenBank/DDBJ databases">
        <authorList>
            <person name="Woo C.Y."/>
        </authorList>
    </citation>
    <scope>NUCLEOTIDE SEQUENCE</scope>
    <source>
        <strain evidence="2">CYS-02</strain>
    </source>
</reference>
<comment type="caution">
    <text evidence="2">The sequence shown here is derived from an EMBL/GenBank/DDBJ whole genome shotgun (WGS) entry which is preliminary data.</text>
</comment>
<dbReference type="Pfam" id="PF01738">
    <property type="entry name" value="DLH"/>
    <property type="match status" value="1"/>
</dbReference>
<organism evidence="2 3">
    <name type="scientific">Variovorax terrae</name>
    <dbReference type="NCBI Taxonomy" id="2923278"/>
    <lineage>
        <taxon>Bacteria</taxon>
        <taxon>Pseudomonadati</taxon>
        <taxon>Pseudomonadota</taxon>
        <taxon>Betaproteobacteria</taxon>
        <taxon>Burkholderiales</taxon>
        <taxon>Comamonadaceae</taxon>
        <taxon>Variovorax</taxon>
    </lineage>
</organism>
<dbReference type="GO" id="GO:0016787">
    <property type="term" value="F:hydrolase activity"/>
    <property type="evidence" value="ECO:0007669"/>
    <property type="project" value="UniProtKB-KW"/>
</dbReference>
<sequence>MSAREKKPMRTDVKINSAGLVLAGHLYTPEGDANGPRPAIVVSHPASGVKEQTAGLYAQRLAGLGFVALTFDAAYQGESEGMPRGTEDPAHRVEDIKAAVSFLSGHDAVYPDRIGALGICASGGYVISAASVDHRIKAVATISGVDIARQFRHGPDGTQSPAVIQTMLDAAAKARTAEVRGEGVGMFPIFPANEEQARAGGRHVFEGWEYYCSDRAQHPRSAKAFTWNSVDRLAAFDAFRFIDLLSPRPLLMIVGTEAVTKWMASEAFIAAREPKEVFWIEGATHVSLYDKDEHVSAAVSKLRPFFAANLSSGLAPQPVVW</sequence>
<dbReference type="SUPFAM" id="SSF53474">
    <property type="entry name" value="alpha/beta-Hydrolases"/>
    <property type="match status" value="1"/>
</dbReference>
<feature type="domain" description="Dienelactone hydrolase" evidence="1">
    <location>
        <begin position="23"/>
        <end position="149"/>
    </location>
</feature>
<dbReference type="PANTHER" id="PTHR47751">
    <property type="entry name" value="SUPERFAMILY HYDROLASE, PUTATIVE (AFU_ORTHOLOGUE AFUA_2G16580)-RELATED"/>
    <property type="match status" value="1"/>
</dbReference>
<evidence type="ECO:0000313" key="2">
    <source>
        <dbReference type="EMBL" id="MCJ0761610.1"/>
    </source>
</evidence>
<dbReference type="InterPro" id="IPR029058">
    <property type="entry name" value="AB_hydrolase_fold"/>
</dbReference>
<dbReference type="RefSeq" id="WP_243302688.1">
    <property type="nucleotide sequence ID" value="NZ_JALGBI010000001.1"/>
</dbReference>
<evidence type="ECO:0000259" key="1">
    <source>
        <dbReference type="Pfam" id="PF01738"/>
    </source>
</evidence>
<dbReference type="Gene3D" id="3.40.50.1820">
    <property type="entry name" value="alpha/beta hydrolase"/>
    <property type="match status" value="1"/>
</dbReference>
<dbReference type="InterPro" id="IPR002925">
    <property type="entry name" value="Dienelactn_hydro"/>
</dbReference>
<dbReference type="InterPro" id="IPR051411">
    <property type="entry name" value="Polyketide_trans_af380"/>
</dbReference>
<evidence type="ECO:0000313" key="3">
    <source>
        <dbReference type="Proteomes" id="UP001139447"/>
    </source>
</evidence>
<dbReference type="AlphaFoldDB" id="A0A9X1VRI5"/>
<gene>
    <name evidence="2" type="ORF">MMF98_00125</name>
</gene>
<dbReference type="Proteomes" id="UP001139447">
    <property type="component" value="Unassembled WGS sequence"/>
</dbReference>
<name>A0A9X1VRI5_9BURK</name>
<dbReference type="PANTHER" id="PTHR47751:SF1">
    <property type="entry name" value="SUPERFAMILY HYDROLASE, PUTATIVE (AFU_ORTHOLOGUE AFUA_2G16580)-RELATED"/>
    <property type="match status" value="1"/>
</dbReference>
<protein>
    <submittedName>
        <fullName evidence="2">Alpha/beta hydrolase</fullName>
    </submittedName>
</protein>
<dbReference type="EMBL" id="JALGBI010000001">
    <property type="protein sequence ID" value="MCJ0761610.1"/>
    <property type="molecule type" value="Genomic_DNA"/>
</dbReference>
<keyword evidence="2" id="KW-0378">Hydrolase</keyword>
<keyword evidence="3" id="KW-1185">Reference proteome</keyword>